<keyword evidence="8" id="KW-0949">S-adenosyl-L-methionine</keyword>
<keyword evidence="6 13" id="KW-0489">Methyltransferase</keyword>
<comment type="subcellular location">
    <subcellularLocation>
        <location evidence="1">Cytoplasm</location>
    </subcellularLocation>
</comment>
<gene>
    <name evidence="13" type="ORF">MNBD_GAMMA12-1938</name>
</gene>
<dbReference type="PIRSF" id="PIRSF015601">
    <property type="entry name" value="MTase_slr0722"/>
    <property type="match status" value="1"/>
</dbReference>
<evidence type="ECO:0000256" key="4">
    <source>
        <dbReference type="ARBA" id="ARBA00022490"/>
    </source>
</evidence>
<evidence type="ECO:0000313" key="13">
    <source>
        <dbReference type="EMBL" id="VAW81906.1"/>
    </source>
</evidence>
<feature type="domain" description="Ribosomal RNA small subunit methyltransferase E PUA-like" evidence="12">
    <location>
        <begin position="26"/>
        <end position="66"/>
    </location>
</feature>
<proteinExistence type="inferred from homology"/>
<dbReference type="InterPro" id="IPR029026">
    <property type="entry name" value="tRNA_m1G_MTases_N"/>
</dbReference>
<dbReference type="Pfam" id="PF20260">
    <property type="entry name" value="PUA_4"/>
    <property type="match status" value="1"/>
</dbReference>
<dbReference type="EC" id="2.1.1.193" evidence="3"/>
<dbReference type="GO" id="GO:0005737">
    <property type="term" value="C:cytoplasm"/>
    <property type="evidence" value="ECO:0007669"/>
    <property type="project" value="UniProtKB-SubCell"/>
</dbReference>
<evidence type="ECO:0000256" key="2">
    <source>
        <dbReference type="ARBA" id="ARBA00005528"/>
    </source>
</evidence>
<evidence type="ECO:0000256" key="1">
    <source>
        <dbReference type="ARBA" id="ARBA00004496"/>
    </source>
</evidence>
<feature type="domain" description="Ribosomal RNA small subunit methyltransferase E methyltransferase" evidence="11">
    <location>
        <begin position="75"/>
        <end position="241"/>
    </location>
</feature>
<dbReference type="InterPro" id="IPR006700">
    <property type="entry name" value="RsmE"/>
</dbReference>
<dbReference type="InterPro" id="IPR046886">
    <property type="entry name" value="RsmE_MTase_dom"/>
</dbReference>
<evidence type="ECO:0000259" key="12">
    <source>
        <dbReference type="Pfam" id="PF20260"/>
    </source>
</evidence>
<name>A0A3B0ZMS4_9ZZZZ</name>
<dbReference type="EMBL" id="UOFL01000232">
    <property type="protein sequence ID" value="VAW81906.1"/>
    <property type="molecule type" value="Genomic_DNA"/>
</dbReference>
<dbReference type="PANTHER" id="PTHR30027">
    <property type="entry name" value="RIBOSOMAL RNA SMALL SUBUNIT METHYLTRANSFERASE E"/>
    <property type="match status" value="1"/>
</dbReference>
<dbReference type="GO" id="GO:0070475">
    <property type="term" value="P:rRNA base methylation"/>
    <property type="evidence" value="ECO:0007669"/>
    <property type="project" value="TreeGrafter"/>
</dbReference>
<evidence type="ECO:0000256" key="5">
    <source>
        <dbReference type="ARBA" id="ARBA00022552"/>
    </source>
</evidence>
<dbReference type="InterPro" id="IPR015947">
    <property type="entry name" value="PUA-like_sf"/>
</dbReference>
<dbReference type="CDD" id="cd18084">
    <property type="entry name" value="RsmE-like"/>
    <property type="match status" value="1"/>
</dbReference>
<protein>
    <recommendedName>
        <fullName evidence="3">16S rRNA (uracil(1498)-N(3))-methyltransferase</fullName>
        <ecNumber evidence="3">2.1.1.193</ecNumber>
    </recommendedName>
</protein>
<dbReference type="NCBIfam" id="TIGR00046">
    <property type="entry name" value="RsmE family RNA methyltransferase"/>
    <property type="match status" value="1"/>
</dbReference>
<comment type="similarity">
    <text evidence="2">Belongs to the RNA methyltransferase RsmE family.</text>
</comment>
<comment type="function">
    <text evidence="9">Specifically methylates the N3 position of the uracil ring of uridine 1498 (m3U1498) in 16S rRNA. Acts on the fully assembled 30S ribosomal subunit.</text>
</comment>
<sequence>MHIPRFYIPDEIIPTQVLQLHSDAGLHISRVLRMKCDQQVTLFNGKGGQYLATIVNIERHRVTVRIDLFVTKNTESPLKLTLIQCISRGDRMDYTIQKSVELGVNQILPVYSQRGIVLDSKRALKKLKHWQKVVISACEQSGRDNIPVVLQPIKIAEALKMTFDKSDLKLIMHTSDDATTPYTLSSVDQNIRHCVLLAGPEGGLSHQEVSLALQQKFQVIQLGPRVLRTETAALSLISILQSRAGDMC</sequence>
<dbReference type="Gene3D" id="2.40.240.20">
    <property type="entry name" value="Hypothetical PUA domain-like, domain 1"/>
    <property type="match status" value="1"/>
</dbReference>
<evidence type="ECO:0000256" key="9">
    <source>
        <dbReference type="ARBA" id="ARBA00025699"/>
    </source>
</evidence>
<dbReference type="PANTHER" id="PTHR30027:SF3">
    <property type="entry name" value="16S RRNA (URACIL(1498)-N(3))-METHYLTRANSFERASE"/>
    <property type="match status" value="1"/>
</dbReference>
<accession>A0A3B0ZMS4</accession>
<dbReference type="AlphaFoldDB" id="A0A3B0ZMS4"/>
<evidence type="ECO:0000256" key="8">
    <source>
        <dbReference type="ARBA" id="ARBA00022691"/>
    </source>
</evidence>
<dbReference type="Gene3D" id="3.40.1280.10">
    <property type="match status" value="1"/>
</dbReference>
<dbReference type="GO" id="GO:0070042">
    <property type="term" value="F:rRNA (uridine-N3-)-methyltransferase activity"/>
    <property type="evidence" value="ECO:0007669"/>
    <property type="project" value="TreeGrafter"/>
</dbReference>
<evidence type="ECO:0000256" key="10">
    <source>
        <dbReference type="ARBA" id="ARBA00047944"/>
    </source>
</evidence>
<keyword evidence="4" id="KW-0963">Cytoplasm</keyword>
<evidence type="ECO:0000256" key="7">
    <source>
        <dbReference type="ARBA" id="ARBA00022679"/>
    </source>
</evidence>
<evidence type="ECO:0000256" key="3">
    <source>
        <dbReference type="ARBA" id="ARBA00012328"/>
    </source>
</evidence>
<keyword evidence="7 13" id="KW-0808">Transferase</keyword>
<dbReference type="InterPro" id="IPR046887">
    <property type="entry name" value="RsmE_PUA-like"/>
</dbReference>
<organism evidence="13">
    <name type="scientific">hydrothermal vent metagenome</name>
    <dbReference type="NCBI Taxonomy" id="652676"/>
    <lineage>
        <taxon>unclassified sequences</taxon>
        <taxon>metagenomes</taxon>
        <taxon>ecological metagenomes</taxon>
    </lineage>
</organism>
<dbReference type="InterPro" id="IPR029028">
    <property type="entry name" value="Alpha/beta_knot_MTases"/>
</dbReference>
<dbReference type="SUPFAM" id="SSF75217">
    <property type="entry name" value="alpha/beta knot"/>
    <property type="match status" value="1"/>
</dbReference>
<dbReference type="NCBIfam" id="NF008692">
    <property type="entry name" value="PRK11713.1-5"/>
    <property type="match status" value="1"/>
</dbReference>
<dbReference type="SUPFAM" id="SSF88697">
    <property type="entry name" value="PUA domain-like"/>
    <property type="match status" value="1"/>
</dbReference>
<evidence type="ECO:0000256" key="6">
    <source>
        <dbReference type="ARBA" id="ARBA00022603"/>
    </source>
</evidence>
<dbReference type="Pfam" id="PF04452">
    <property type="entry name" value="Methyltrans_RNA"/>
    <property type="match status" value="1"/>
</dbReference>
<keyword evidence="5" id="KW-0698">rRNA processing</keyword>
<reference evidence="13" key="1">
    <citation type="submission" date="2018-06" db="EMBL/GenBank/DDBJ databases">
        <authorList>
            <person name="Zhirakovskaya E."/>
        </authorList>
    </citation>
    <scope>NUCLEOTIDE SEQUENCE</scope>
</reference>
<evidence type="ECO:0000259" key="11">
    <source>
        <dbReference type="Pfam" id="PF04452"/>
    </source>
</evidence>
<comment type="catalytic activity">
    <reaction evidence="10">
        <text>uridine(1498) in 16S rRNA + S-adenosyl-L-methionine = N(3)-methyluridine(1498) in 16S rRNA + S-adenosyl-L-homocysteine + H(+)</text>
        <dbReference type="Rhea" id="RHEA:42920"/>
        <dbReference type="Rhea" id="RHEA-COMP:10283"/>
        <dbReference type="Rhea" id="RHEA-COMP:10284"/>
        <dbReference type="ChEBI" id="CHEBI:15378"/>
        <dbReference type="ChEBI" id="CHEBI:57856"/>
        <dbReference type="ChEBI" id="CHEBI:59789"/>
        <dbReference type="ChEBI" id="CHEBI:65315"/>
        <dbReference type="ChEBI" id="CHEBI:74502"/>
        <dbReference type="EC" id="2.1.1.193"/>
    </reaction>
</comment>